<evidence type="ECO:0000313" key="5">
    <source>
        <dbReference type="EMBL" id="EKB31259.1"/>
    </source>
</evidence>
<dbReference type="PANTHER" id="PTHR48078:SF6">
    <property type="entry name" value="L-THREONINE DEHYDRATASE CATABOLIC TDCB"/>
    <property type="match status" value="1"/>
</dbReference>
<sequence>MTSGYVCTSCGAACAADTHEPKCRCGGLFELDFTPPAWDPARIDRSEWSIFRYRDFMAVDGDIWRSVTMGEGMTPVIEMDGRNGVLLKMDYAMPTLSFKDRGAATLVSHMLAIGVRTCVQDSSGNAGNSVAAYAARAGIACEIYVPEGTSPKKITMIESHGAKVHVVPGTRDHCADVCRAQVAERGAYYANHVYNPYFYEGMKAYVYETFEQLGRIPANIVIPVGNGTLFIGAVKALEHLHASGAIERFPNIIALQSEKCDPLYRAREAGLEDPARVTPAPTMAEGIAIGVPMRGREILDMMKRHDIRVVHAPEDRILEARALLARRGIYCEHTTAANYAAWGRYCELYGPTPDTLITMCGAGIKSDH</sequence>
<evidence type="ECO:0000256" key="1">
    <source>
        <dbReference type="ARBA" id="ARBA00001933"/>
    </source>
</evidence>
<organism evidence="5 6">
    <name type="scientific">Sutterella wadsworthensis 2_1_59BFAA</name>
    <dbReference type="NCBI Taxonomy" id="742823"/>
    <lineage>
        <taxon>Bacteria</taxon>
        <taxon>Pseudomonadati</taxon>
        <taxon>Pseudomonadota</taxon>
        <taxon>Betaproteobacteria</taxon>
        <taxon>Burkholderiales</taxon>
        <taxon>Sutterellaceae</taxon>
        <taxon>Sutterella</taxon>
    </lineage>
</organism>
<evidence type="ECO:0000259" key="4">
    <source>
        <dbReference type="Pfam" id="PF00291"/>
    </source>
</evidence>
<evidence type="ECO:0000313" key="6">
    <source>
        <dbReference type="Proteomes" id="UP000005835"/>
    </source>
</evidence>
<name>K1KHU6_9BURK</name>
<dbReference type="SUPFAM" id="SSF53686">
    <property type="entry name" value="Tryptophan synthase beta subunit-like PLP-dependent enzymes"/>
    <property type="match status" value="1"/>
</dbReference>
<evidence type="ECO:0000256" key="2">
    <source>
        <dbReference type="ARBA" id="ARBA00022898"/>
    </source>
</evidence>
<dbReference type="Proteomes" id="UP000005835">
    <property type="component" value="Unassembled WGS sequence"/>
</dbReference>
<keyword evidence="2" id="KW-0663">Pyridoxal phosphate</keyword>
<dbReference type="PANTHER" id="PTHR48078">
    <property type="entry name" value="THREONINE DEHYDRATASE, MITOCHONDRIAL-RELATED"/>
    <property type="match status" value="1"/>
</dbReference>
<dbReference type="GO" id="GO:0030170">
    <property type="term" value="F:pyridoxal phosphate binding"/>
    <property type="evidence" value="ECO:0007669"/>
    <property type="project" value="InterPro"/>
</dbReference>
<dbReference type="InterPro" id="IPR001926">
    <property type="entry name" value="TrpB-like_PALP"/>
</dbReference>
<dbReference type="CDD" id="cd01563">
    <property type="entry name" value="Thr-synth_1"/>
    <property type="match status" value="1"/>
</dbReference>
<dbReference type="HOGENOM" id="CLU_028142_4_0_4"/>
<evidence type="ECO:0000256" key="3">
    <source>
        <dbReference type="ARBA" id="ARBA00023239"/>
    </source>
</evidence>
<dbReference type="InterPro" id="IPR000634">
    <property type="entry name" value="Ser/Thr_deHydtase_PyrdxlP-BS"/>
</dbReference>
<dbReference type="PROSITE" id="PS00165">
    <property type="entry name" value="DEHYDRATASE_SER_THR"/>
    <property type="match status" value="1"/>
</dbReference>
<dbReference type="PATRIC" id="fig|742823.3.peg.1074"/>
<dbReference type="GO" id="GO:0006565">
    <property type="term" value="P:L-serine catabolic process"/>
    <property type="evidence" value="ECO:0007669"/>
    <property type="project" value="TreeGrafter"/>
</dbReference>
<comment type="cofactor">
    <cofactor evidence="1">
        <name>pyridoxal 5'-phosphate</name>
        <dbReference type="ChEBI" id="CHEBI:597326"/>
    </cofactor>
</comment>
<dbReference type="GO" id="GO:0009097">
    <property type="term" value="P:isoleucine biosynthetic process"/>
    <property type="evidence" value="ECO:0007669"/>
    <property type="project" value="TreeGrafter"/>
</dbReference>
<dbReference type="GO" id="GO:0003941">
    <property type="term" value="F:L-serine ammonia-lyase activity"/>
    <property type="evidence" value="ECO:0007669"/>
    <property type="project" value="TreeGrafter"/>
</dbReference>
<accession>K1KHU6</accession>
<dbReference type="InterPro" id="IPR050147">
    <property type="entry name" value="Ser/Thr_Dehydratase"/>
</dbReference>
<protein>
    <submittedName>
        <fullName evidence="5">Threonine synthase</fullName>
    </submittedName>
</protein>
<dbReference type="GO" id="GO:0006567">
    <property type="term" value="P:L-threonine catabolic process"/>
    <property type="evidence" value="ECO:0007669"/>
    <property type="project" value="TreeGrafter"/>
</dbReference>
<dbReference type="RefSeq" id="WP_005434879.1">
    <property type="nucleotide sequence ID" value="NZ_JH815515.1"/>
</dbReference>
<dbReference type="GO" id="GO:0004794">
    <property type="term" value="F:threonine deaminase activity"/>
    <property type="evidence" value="ECO:0007669"/>
    <property type="project" value="TreeGrafter"/>
</dbReference>
<dbReference type="Gene3D" id="3.40.50.1100">
    <property type="match status" value="2"/>
</dbReference>
<keyword evidence="6" id="KW-1185">Reference proteome</keyword>
<keyword evidence="3" id="KW-0456">Lyase</keyword>
<comment type="caution">
    <text evidence="5">The sequence shown here is derived from an EMBL/GenBank/DDBJ whole genome shotgun (WGS) entry which is preliminary data.</text>
</comment>
<reference evidence="5 6" key="1">
    <citation type="submission" date="2012-05" db="EMBL/GenBank/DDBJ databases">
        <title>The Genome Sequence of Sutterella wadsworthensis 2_1_59BFAA.</title>
        <authorList>
            <consortium name="The Broad Institute Genome Sequencing Platform"/>
            <person name="Earl A."/>
            <person name="Ward D."/>
            <person name="Feldgarden M."/>
            <person name="Gevers D."/>
            <person name="Daigneault M."/>
            <person name="Strauss J."/>
            <person name="Allen-Vercoe E."/>
            <person name="Walker B."/>
            <person name="Young S.K."/>
            <person name="Zeng Q."/>
            <person name="Gargeya S."/>
            <person name="Fitzgerald M."/>
            <person name="Haas B."/>
            <person name="Abouelleil A."/>
            <person name="Alvarado L."/>
            <person name="Arachchi H.M."/>
            <person name="Berlin A.M."/>
            <person name="Chapman S.B."/>
            <person name="Goldberg J."/>
            <person name="Griggs A."/>
            <person name="Gujja S."/>
            <person name="Hansen M."/>
            <person name="Howarth C."/>
            <person name="Imamovic A."/>
            <person name="Larimer J."/>
            <person name="McCowen C."/>
            <person name="Montmayeur A."/>
            <person name="Murphy C."/>
            <person name="Neiman D."/>
            <person name="Pearson M."/>
            <person name="Priest M."/>
            <person name="Roberts A."/>
            <person name="Saif S."/>
            <person name="Shea T."/>
            <person name="Sisk P."/>
            <person name="Sykes S."/>
            <person name="Wortman J."/>
            <person name="Nusbaum C."/>
            <person name="Birren B."/>
        </authorList>
    </citation>
    <scope>NUCLEOTIDE SEQUENCE [LARGE SCALE GENOMIC DNA]</scope>
    <source>
        <strain evidence="5 6">2_1_59BFAA</strain>
    </source>
</reference>
<gene>
    <name evidence="5" type="ORF">HMPREF9465_01084</name>
</gene>
<dbReference type="eggNOG" id="COG0498">
    <property type="taxonomic scope" value="Bacteria"/>
</dbReference>
<feature type="domain" description="Tryptophan synthase beta chain-like PALP" evidence="4">
    <location>
        <begin position="67"/>
        <end position="361"/>
    </location>
</feature>
<dbReference type="OrthoDB" id="9763107at2"/>
<dbReference type="EMBL" id="ADMG01000029">
    <property type="protein sequence ID" value="EKB31259.1"/>
    <property type="molecule type" value="Genomic_DNA"/>
</dbReference>
<dbReference type="AlphaFoldDB" id="K1KHU6"/>
<dbReference type="STRING" id="742823.HMPREF9465_01084"/>
<proteinExistence type="predicted"/>
<dbReference type="InterPro" id="IPR036052">
    <property type="entry name" value="TrpB-like_PALP_sf"/>
</dbReference>
<dbReference type="Pfam" id="PF00291">
    <property type="entry name" value="PALP"/>
    <property type="match status" value="1"/>
</dbReference>